<evidence type="ECO:0000256" key="1">
    <source>
        <dbReference type="ARBA" id="ARBA00022737"/>
    </source>
</evidence>
<dbReference type="PANTHER" id="PTHR45641:SF19">
    <property type="entry name" value="NEPHROCYSTIN-3"/>
    <property type="match status" value="1"/>
</dbReference>
<reference evidence="5" key="1">
    <citation type="submission" date="2021-02" db="EMBL/GenBank/DDBJ databases">
        <authorList>
            <person name="Nowell W R."/>
        </authorList>
    </citation>
    <scope>NUCLEOTIDE SEQUENCE</scope>
</reference>
<dbReference type="Gene3D" id="1.25.40.10">
    <property type="entry name" value="Tetratricopeptide repeat domain"/>
    <property type="match status" value="2"/>
</dbReference>
<keyword evidence="1" id="KW-0677">Repeat</keyword>
<dbReference type="PROSITE" id="PS50005">
    <property type="entry name" value="TPR"/>
    <property type="match status" value="3"/>
</dbReference>
<dbReference type="InterPro" id="IPR019734">
    <property type="entry name" value="TPR_rpt"/>
</dbReference>
<dbReference type="Pfam" id="PF13374">
    <property type="entry name" value="TPR_10"/>
    <property type="match status" value="1"/>
</dbReference>
<dbReference type="Proteomes" id="UP000663834">
    <property type="component" value="Unassembled WGS sequence"/>
</dbReference>
<dbReference type="SUPFAM" id="SSF56399">
    <property type="entry name" value="ADP-ribosylation"/>
    <property type="match status" value="1"/>
</dbReference>
<gene>
    <name evidence="5" type="ORF">KQP761_LOCUS6664</name>
</gene>
<dbReference type="PANTHER" id="PTHR45641">
    <property type="entry name" value="TETRATRICOPEPTIDE REPEAT PROTEIN (AFU_ORTHOLOGUE AFUA_6G03870)"/>
    <property type="match status" value="1"/>
</dbReference>
<name>A0A815GJJ9_9BILA</name>
<dbReference type="InterPro" id="IPR003540">
    <property type="entry name" value="ADP-ribosyltransferase"/>
</dbReference>
<dbReference type="GO" id="GO:0106274">
    <property type="term" value="F:NAD+-protein-arginine ADP-ribosyltransferase activity"/>
    <property type="evidence" value="ECO:0007669"/>
    <property type="project" value="UniProtKB-EC"/>
</dbReference>
<organism evidence="5 6">
    <name type="scientific">Rotaria magnacalcarata</name>
    <dbReference type="NCBI Taxonomy" id="392030"/>
    <lineage>
        <taxon>Eukaryota</taxon>
        <taxon>Metazoa</taxon>
        <taxon>Spiralia</taxon>
        <taxon>Gnathifera</taxon>
        <taxon>Rotifera</taxon>
        <taxon>Eurotatoria</taxon>
        <taxon>Bdelloidea</taxon>
        <taxon>Philodinida</taxon>
        <taxon>Philodinidae</taxon>
        <taxon>Rotaria</taxon>
    </lineage>
</organism>
<dbReference type="Pfam" id="PF13181">
    <property type="entry name" value="TPR_8"/>
    <property type="match status" value="1"/>
</dbReference>
<protein>
    <recommendedName>
        <fullName evidence="4">ADP ribosyltransferase domain-containing protein</fullName>
    </recommendedName>
</protein>
<feature type="non-terminal residue" evidence="5">
    <location>
        <position position="635"/>
    </location>
</feature>
<feature type="repeat" description="TPR" evidence="3">
    <location>
        <begin position="356"/>
        <end position="389"/>
    </location>
</feature>
<feature type="repeat" description="TPR" evidence="3">
    <location>
        <begin position="478"/>
        <end position="511"/>
    </location>
</feature>
<evidence type="ECO:0000256" key="2">
    <source>
        <dbReference type="ARBA" id="ARBA00022803"/>
    </source>
</evidence>
<accession>A0A815GJJ9</accession>
<evidence type="ECO:0000313" key="6">
    <source>
        <dbReference type="Proteomes" id="UP000663834"/>
    </source>
</evidence>
<dbReference type="GO" id="GO:0016779">
    <property type="term" value="F:nucleotidyltransferase activity"/>
    <property type="evidence" value="ECO:0007669"/>
    <property type="project" value="UniProtKB-KW"/>
</dbReference>
<dbReference type="Pfam" id="PF13424">
    <property type="entry name" value="TPR_12"/>
    <property type="match status" value="2"/>
</dbReference>
<evidence type="ECO:0000259" key="4">
    <source>
        <dbReference type="Pfam" id="PF03496"/>
    </source>
</evidence>
<dbReference type="OrthoDB" id="5986190at2759"/>
<sequence length="635" mass="74719">MCVDYIQSLSRDKMVFFIIISDVCPVQIFPYISRLPQVNSIFIWAINEQCHNILDEYNKLNGLYSEFDDLIQRIKESVTFSEVQAQSAYYTYHNQKLIRDLTQESSLFVWFLLLVHIITKFPRNEQAKFDTVKKCVECYGNNHYQLKQIKIFQDTYSANNIIKWYTKQSFVYKLINKALRTEDVEELYAFRFLIAELHLEITHQYEKLKCKNDQTIILYRGCKLFYHELRKMDEDVGKLISMNGFLSTSRSKDIALIFAGTSKKTDIKQSVLFEIECVMRELVDVNTSVVFADIASFSNYIDEEEVLFGLGSTFRIISCNYCQVSSIHIIKLKVSNDGDTLVKEYIDLNNRDFEKMPVEVRFGRLLTDMGQNEKAIRYFQKLLIENPAIDLPLVYFNFARIYHLTGDYENSLRSYEISRKMIEEQQETSSQQILSGSVFNNIGSVFYKKKEYDQALFYFKKGYQLRLKILGISHRDTAQSLNDMGNVYFDTRKYISALYYYEKSFEIRKYLFPIDHAEKAASIHSIALVRWKQNRLDDALEYHLKSLDMLKKVLPPSHDDIAGSLMCIGNVLTEQYKFDKAIDYYTTALHMREILFPNGHPNVALSLYFLGCYFEKKHAYAEAIEYYTKELEMYK</sequence>
<dbReference type="AlphaFoldDB" id="A0A815GJJ9"/>
<feature type="repeat" description="TPR" evidence="3">
    <location>
        <begin position="436"/>
        <end position="469"/>
    </location>
</feature>
<dbReference type="InterPro" id="IPR011990">
    <property type="entry name" value="TPR-like_helical_dom_sf"/>
</dbReference>
<keyword evidence="2 3" id="KW-0802">TPR repeat</keyword>
<dbReference type="PROSITE" id="PS51996">
    <property type="entry name" value="TR_MART"/>
    <property type="match status" value="1"/>
</dbReference>
<dbReference type="EMBL" id="CAJNOW010002046">
    <property type="protein sequence ID" value="CAF1339516.1"/>
    <property type="molecule type" value="Genomic_DNA"/>
</dbReference>
<proteinExistence type="predicted"/>
<dbReference type="Gene3D" id="3.90.176.10">
    <property type="entry name" value="Toxin ADP-ribosyltransferase, Chain A, domain 1"/>
    <property type="match status" value="1"/>
</dbReference>
<evidence type="ECO:0000256" key="3">
    <source>
        <dbReference type="PROSITE-ProRule" id="PRU00339"/>
    </source>
</evidence>
<feature type="domain" description="ADP ribosyltransferase" evidence="4">
    <location>
        <begin position="143"/>
        <end position="320"/>
    </location>
</feature>
<dbReference type="SMART" id="SM00028">
    <property type="entry name" value="TPR"/>
    <property type="match status" value="7"/>
</dbReference>
<dbReference type="SUPFAM" id="SSF81901">
    <property type="entry name" value="HCP-like"/>
    <property type="match status" value="1"/>
</dbReference>
<evidence type="ECO:0000313" key="5">
    <source>
        <dbReference type="EMBL" id="CAF1339516.1"/>
    </source>
</evidence>
<dbReference type="Pfam" id="PF03496">
    <property type="entry name" value="ADPrib_exo_Tox"/>
    <property type="match status" value="1"/>
</dbReference>
<comment type="caution">
    <text evidence="5">The sequence shown here is derived from an EMBL/GenBank/DDBJ whole genome shotgun (WGS) entry which is preliminary data.</text>
</comment>